<organism evidence="1 2">
    <name type="scientific">Morganella morganii</name>
    <name type="common">Proteus morganii</name>
    <dbReference type="NCBI Taxonomy" id="582"/>
    <lineage>
        <taxon>Bacteria</taxon>
        <taxon>Pseudomonadati</taxon>
        <taxon>Pseudomonadota</taxon>
        <taxon>Gammaproteobacteria</taxon>
        <taxon>Enterobacterales</taxon>
        <taxon>Morganellaceae</taxon>
        <taxon>Morganella</taxon>
    </lineage>
</organism>
<comment type="caution">
    <text evidence="1">The sequence shown here is derived from an EMBL/GenBank/DDBJ whole genome shotgun (WGS) entry which is preliminary data.</text>
</comment>
<dbReference type="Proteomes" id="UP000032582">
    <property type="component" value="Unassembled WGS sequence"/>
</dbReference>
<name>A0A0D8LDV1_MORMO</name>
<accession>A0A0D8LDV1</accession>
<dbReference type="AlphaFoldDB" id="A0A0D8LDV1"/>
<dbReference type="EMBL" id="JZSH01000001">
    <property type="protein sequence ID" value="KJF79301.1"/>
    <property type="molecule type" value="Genomic_DNA"/>
</dbReference>
<proteinExistence type="predicted"/>
<evidence type="ECO:0000313" key="1">
    <source>
        <dbReference type="EMBL" id="KJF79301.1"/>
    </source>
</evidence>
<reference evidence="1 2" key="1">
    <citation type="submission" date="2015-02" db="EMBL/GenBank/DDBJ databases">
        <title>Whole genome shotgun sequencing of cultured foodborne pathogen.</title>
        <authorList>
            <person name="Timme R."/>
            <person name="Allard M.W."/>
            <person name="Strain E."/>
            <person name="Evans P.S."/>
            <person name="Brown E."/>
        </authorList>
    </citation>
    <scope>NUCLEOTIDE SEQUENCE [LARGE SCALE GENOMIC DNA]</scope>
    <source>
        <strain evidence="1 2">GCSL-TSO-24</strain>
    </source>
</reference>
<evidence type="ECO:0000313" key="2">
    <source>
        <dbReference type="Proteomes" id="UP000032582"/>
    </source>
</evidence>
<dbReference type="PATRIC" id="fig|582.24.peg.92"/>
<sequence length="82" mass="8891">MNSIEHAISAILDNELTAIEHENNSDTSSDVQHISIIGGKRRVEYYPQTGTAFSNSVSGKYKSISIKKAGIKRAIKLAKSGN</sequence>
<protein>
    <submittedName>
        <fullName evidence="1">Uncharacterized protein</fullName>
    </submittedName>
</protein>
<gene>
    <name evidence="1" type="ORF">UA45_00320</name>
</gene>